<name>A0A2T3A1Z4_9PEZI</name>
<reference evidence="2 3" key="1">
    <citation type="journal article" date="2018" name="Mycol. Prog.">
        <title>Coniella lustricola, a new species from submerged detritus.</title>
        <authorList>
            <person name="Raudabaugh D.B."/>
            <person name="Iturriaga T."/>
            <person name="Carver A."/>
            <person name="Mondo S."/>
            <person name="Pangilinan J."/>
            <person name="Lipzen A."/>
            <person name="He G."/>
            <person name="Amirebrahimi M."/>
            <person name="Grigoriev I.V."/>
            <person name="Miller A.N."/>
        </authorList>
    </citation>
    <scope>NUCLEOTIDE SEQUENCE [LARGE SCALE GENOMIC DNA]</scope>
    <source>
        <strain evidence="2 3">B22-T-1</strain>
    </source>
</reference>
<accession>A0A2T3A1Z4</accession>
<keyword evidence="3" id="KW-1185">Reference proteome</keyword>
<evidence type="ECO:0000313" key="3">
    <source>
        <dbReference type="Proteomes" id="UP000241462"/>
    </source>
</evidence>
<feature type="region of interest" description="Disordered" evidence="1">
    <location>
        <begin position="144"/>
        <end position="163"/>
    </location>
</feature>
<dbReference type="AlphaFoldDB" id="A0A2T3A1Z4"/>
<gene>
    <name evidence="2" type="ORF">BD289DRAFT_40854</name>
</gene>
<dbReference type="Proteomes" id="UP000241462">
    <property type="component" value="Unassembled WGS sequence"/>
</dbReference>
<organism evidence="2 3">
    <name type="scientific">Coniella lustricola</name>
    <dbReference type="NCBI Taxonomy" id="2025994"/>
    <lineage>
        <taxon>Eukaryota</taxon>
        <taxon>Fungi</taxon>
        <taxon>Dikarya</taxon>
        <taxon>Ascomycota</taxon>
        <taxon>Pezizomycotina</taxon>
        <taxon>Sordariomycetes</taxon>
        <taxon>Sordariomycetidae</taxon>
        <taxon>Diaporthales</taxon>
        <taxon>Schizoparmaceae</taxon>
        <taxon>Coniella</taxon>
    </lineage>
</organism>
<feature type="compositionally biased region" description="Basic and acidic residues" evidence="1">
    <location>
        <begin position="145"/>
        <end position="163"/>
    </location>
</feature>
<sequence length="163" mass="17375">MAVVGESSACAGAARVASSAPSTEDQTPFIVWAWDCRFPDLPVSRILCFGRPLFYVFFFARRVTMELGKGRAAAVGFENRSNQRKGGARVIQGFAAARPNCNQTIGVDARLWKPDDVEEGGDAASTASKTKALTVGGAGMGVAEEGCKPDRTDAGKGRVREWE</sequence>
<dbReference type="InParanoid" id="A0A2T3A1Z4"/>
<protein>
    <submittedName>
        <fullName evidence="2">Uncharacterized protein</fullName>
    </submittedName>
</protein>
<proteinExistence type="predicted"/>
<evidence type="ECO:0000313" key="2">
    <source>
        <dbReference type="EMBL" id="PSR81416.1"/>
    </source>
</evidence>
<evidence type="ECO:0000256" key="1">
    <source>
        <dbReference type="SAM" id="MobiDB-lite"/>
    </source>
</evidence>
<dbReference type="EMBL" id="KZ678503">
    <property type="protein sequence ID" value="PSR81416.1"/>
    <property type="molecule type" value="Genomic_DNA"/>
</dbReference>